<evidence type="ECO:0000259" key="3">
    <source>
        <dbReference type="PROSITE" id="PS50158"/>
    </source>
</evidence>
<feature type="domain" description="CCHC-type" evidence="3">
    <location>
        <begin position="156"/>
        <end position="169"/>
    </location>
</feature>
<feature type="compositionally biased region" description="Polar residues" evidence="2">
    <location>
        <begin position="209"/>
        <end position="219"/>
    </location>
</feature>
<dbReference type="Gene3D" id="4.10.60.10">
    <property type="entry name" value="Zinc finger, CCHC-type"/>
    <property type="match status" value="1"/>
</dbReference>
<name>A0AA39SD01_ACESA</name>
<dbReference type="PROSITE" id="PS50158">
    <property type="entry name" value="ZF_CCHC"/>
    <property type="match status" value="1"/>
</dbReference>
<reference evidence="4" key="1">
    <citation type="journal article" date="2022" name="Plant J.">
        <title>Strategies of tolerance reflected in two North American maple genomes.</title>
        <authorList>
            <person name="McEvoy S.L."/>
            <person name="Sezen U.U."/>
            <person name="Trouern-Trend A."/>
            <person name="McMahon S.M."/>
            <person name="Schaberg P.G."/>
            <person name="Yang J."/>
            <person name="Wegrzyn J.L."/>
            <person name="Swenson N.G."/>
        </authorList>
    </citation>
    <scope>NUCLEOTIDE SEQUENCE</scope>
    <source>
        <strain evidence="4">NS2018</strain>
    </source>
</reference>
<evidence type="ECO:0000256" key="1">
    <source>
        <dbReference type="PROSITE-ProRule" id="PRU00047"/>
    </source>
</evidence>
<proteinExistence type="predicted"/>
<dbReference type="Proteomes" id="UP001168877">
    <property type="component" value="Unassembled WGS sequence"/>
</dbReference>
<gene>
    <name evidence="4" type="ORF">LWI29_010234</name>
</gene>
<feature type="compositionally biased region" description="Acidic residues" evidence="2">
    <location>
        <begin position="186"/>
        <end position="203"/>
    </location>
</feature>
<dbReference type="GO" id="GO:0003676">
    <property type="term" value="F:nucleic acid binding"/>
    <property type="evidence" value="ECO:0007669"/>
    <property type="project" value="InterPro"/>
</dbReference>
<evidence type="ECO:0000256" key="2">
    <source>
        <dbReference type="SAM" id="MobiDB-lite"/>
    </source>
</evidence>
<dbReference type="EMBL" id="JAUESC010000382">
    <property type="protein sequence ID" value="KAK0586649.1"/>
    <property type="molecule type" value="Genomic_DNA"/>
</dbReference>
<dbReference type="InterPro" id="IPR036875">
    <property type="entry name" value="Znf_CCHC_sf"/>
</dbReference>
<sequence>MEEDECFNDFQVKLMDIVNQSHQLGDPYLDRRIKQKIMRSLLEKFESKVTTLKENSDYSRMKPSEVIGRLLAYESRKGPTSTHLKKQKSLSLKSIKVEKDEEDSDEEIDSMVKKFKQFMRFEKKGFGSKGKFMKKKTPFKKVEQSQEKDHKKGAQCYECSGFGHIAPECANLKKKKGKAMAVTWSDSDDLEDEDKSSNDDEDQVANFIAFSSSHNSNKVMSDKEEEEDKQEEVDENDLNGGSNSSMSNFEFDEEMDYDDFMRFFENLRLKKKKEIQKLKGEKLELTSKVTHLSKEMSKAKDMEEGLKMELVLAKKNGESLRKELVGVKALIAKMTSGTENLNKMLSCGKSPSYKKGLGYVEEMEATSLKKTTFVKSKEV</sequence>
<evidence type="ECO:0000313" key="5">
    <source>
        <dbReference type="Proteomes" id="UP001168877"/>
    </source>
</evidence>
<protein>
    <recommendedName>
        <fullName evidence="3">CCHC-type domain-containing protein</fullName>
    </recommendedName>
</protein>
<comment type="caution">
    <text evidence="4">The sequence shown here is derived from an EMBL/GenBank/DDBJ whole genome shotgun (WGS) entry which is preliminary data.</text>
</comment>
<feature type="region of interest" description="Disordered" evidence="2">
    <location>
        <begin position="182"/>
        <end position="249"/>
    </location>
</feature>
<dbReference type="InterPro" id="IPR001878">
    <property type="entry name" value="Znf_CCHC"/>
</dbReference>
<keyword evidence="1" id="KW-0863">Zinc-finger</keyword>
<feature type="compositionally biased region" description="Acidic residues" evidence="2">
    <location>
        <begin position="223"/>
        <end position="237"/>
    </location>
</feature>
<organism evidence="4 5">
    <name type="scientific">Acer saccharum</name>
    <name type="common">Sugar maple</name>
    <dbReference type="NCBI Taxonomy" id="4024"/>
    <lineage>
        <taxon>Eukaryota</taxon>
        <taxon>Viridiplantae</taxon>
        <taxon>Streptophyta</taxon>
        <taxon>Embryophyta</taxon>
        <taxon>Tracheophyta</taxon>
        <taxon>Spermatophyta</taxon>
        <taxon>Magnoliopsida</taxon>
        <taxon>eudicotyledons</taxon>
        <taxon>Gunneridae</taxon>
        <taxon>Pentapetalae</taxon>
        <taxon>rosids</taxon>
        <taxon>malvids</taxon>
        <taxon>Sapindales</taxon>
        <taxon>Sapindaceae</taxon>
        <taxon>Hippocastanoideae</taxon>
        <taxon>Acereae</taxon>
        <taxon>Acer</taxon>
    </lineage>
</organism>
<dbReference type="GO" id="GO:0008270">
    <property type="term" value="F:zinc ion binding"/>
    <property type="evidence" value="ECO:0007669"/>
    <property type="project" value="UniProtKB-KW"/>
</dbReference>
<accession>A0AA39SD01</accession>
<dbReference type="SUPFAM" id="SSF57756">
    <property type="entry name" value="Retrovirus zinc finger-like domains"/>
    <property type="match status" value="1"/>
</dbReference>
<reference evidence="4" key="2">
    <citation type="submission" date="2023-06" db="EMBL/GenBank/DDBJ databases">
        <authorList>
            <person name="Swenson N.G."/>
            <person name="Wegrzyn J.L."/>
            <person name="Mcevoy S.L."/>
        </authorList>
    </citation>
    <scope>NUCLEOTIDE SEQUENCE</scope>
    <source>
        <strain evidence="4">NS2018</strain>
        <tissue evidence="4">Leaf</tissue>
    </source>
</reference>
<keyword evidence="1" id="KW-0862">Zinc</keyword>
<evidence type="ECO:0000313" key="4">
    <source>
        <dbReference type="EMBL" id="KAK0586649.1"/>
    </source>
</evidence>
<keyword evidence="5" id="KW-1185">Reference proteome</keyword>
<dbReference type="AlphaFoldDB" id="A0AA39SD01"/>
<keyword evidence="1" id="KW-0479">Metal-binding</keyword>
<feature type="compositionally biased region" description="Polar residues" evidence="2">
    <location>
        <begin position="239"/>
        <end position="248"/>
    </location>
</feature>